<feature type="transmembrane region" description="Helical" evidence="2">
    <location>
        <begin position="12"/>
        <end position="30"/>
    </location>
</feature>
<keyword evidence="2" id="KW-0812">Transmembrane</keyword>
<dbReference type="EMBL" id="MN740418">
    <property type="protein sequence ID" value="QHU05753.1"/>
    <property type="molecule type" value="Genomic_DNA"/>
</dbReference>
<evidence type="ECO:0000313" key="3">
    <source>
        <dbReference type="EMBL" id="QHU05753.1"/>
    </source>
</evidence>
<dbReference type="AlphaFoldDB" id="A0A6C0JK45"/>
<feature type="transmembrane region" description="Helical" evidence="2">
    <location>
        <begin position="36"/>
        <end position="69"/>
    </location>
</feature>
<keyword evidence="2" id="KW-0472">Membrane</keyword>
<feature type="region of interest" description="Disordered" evidence="1">
    <location>
        <begin position="84"/>
        <end position="110"/>
    </location>
</feature>
<reference evidence="3" key="1">
    <citation type="journal article" date="2020" name="Nature">
        <title>Giant virus diversity and host interactions through global metagenomics.</title>
        <authorList>
            <person name="Schulz F."/>
            <person name="Roux S."/>
            <person name="Paez-Espino D."/>
            <person name="Jungbluth S."/>
            <person name="Walsh D.A."/>
            <person name="Denef V.J."/>
            <person name="McMahon K.D."/>
            <person name="Konstantinidis K.T."/>
            <person name="Eloe-Fadrosh E.A."/>
            <person name="Kyrpides N.C."/>
            <person name="Woyke T."/>
        </authorList>
    </citation>
    <scope>NUCLEOTIDE SEQUENCE</scope>
    <source>
        <strain evidence="3">GVMAG-M-3300027736-24</strain>
    </source>
</reference>
<evidence type="ECO:0000256" key="2">
    <source>
        <dbReference type="SAM" id="Phobius"/>
    </source>
</evidence>
<proteinExistence type="predicted"/>
<name>A0A6C0JK45_9ZZZZ</name>
<accession>A0A6C0JK45</accession>
<organism evidence="3">
    <name type="scientific">viral metagenome</name>
    <dbReference type="NCBI Taxonomy" id="1070528"/>
    <lineage>
        <taxon>unclassified sequences</taxon>
        <taxon>metagenomes</taxon>
        <taxon>organismal metagenomes</taxon>
    </lineage>
</organism>
<sequence>MKSKQLLNNIKLLYLVFVLFLINLGVFIYNRDNQSIFLFAVMALIIYFFNKNMIVVLIMPMIFINALLLINQINSKEGFTEKFDEDFDNQSDDSDDDSDDDNTLNVKGAEYNNDDNKKLIESIKQLVPASNKGNDIDINKLNTVLNKVHNIIQDV</sequence>
<keyword evidence="2" id="KW-1133">Transmembrane helix</keyword>
<feature type="compositionally biased region" description="Acidic residues" evidence="1">
    <location>
        <begin position="84"/>
        <end position="102"/>
    </location>
</feature>
<evidence type="ECO:0000256" key="1">
    <source>
        <dbReference type="SAM" id="MobiDB-lite"/>
    </source>
</evidence>
<protein>
    <submittedName>
        <fullName evidence="3">Uncharacterized protein</fullName>
    </submittedName>
</protein>